<dbReference type="Proteomes" id="UP000254950">
    <property type="component" value="Unassembled WGS sequence"/>
</dbReference>
<dbReference type="AlphaFoldDB" id="A0A380ZIG3"/>
<sequence length="52" mass="6148">MELFVEYFIMHMLRLYGGGVIEASARLSSPAWFAECLQCFFFIFFVIQLNNF</sequence>
<dbReference type="EMBL" id="UFTF01000001">
    <property type="protein sequence ID" value="SUV46082.1"/>
    <property type="molecule type" value="Genomic_DNA"/>
</dbReference>
<proteinExistence type="predicted"/>
<reference evidence="1 2" key="1">
    <citation type="submission" date="2018-06" db="EMBL/GenBank/DDBJ databases">
        <authorList>
            <consortium name="Pathogen Informatics"/>
            <person name="Doyle S."/>
        </authorList>
    </citation>
    <scope>NUCLEOTIDE SEQUENCE [LARGE SCALE GENOMIC DNA]</scope>
    <source>
        <strain evidence="1 2">NCTC12862</strain>
    </source>
</reference>
<evidence type="ECO:0000313" key="2">
    <source>
        <dbReference type="Proteomes" id="UP000254950"/>
    </source>
</evidence>
<gene>
    <name evidence="1" type="ORF">NCTC12862_01551</name>
</gene>
<accession>A0A380ZIG3</accession>
<protein>
    <submittedName>
        <fullName evidence="1">Uncharacterized protein</fullName>
    </submittedName>
</protein>
<evidence type="ECO:0000313" key="1">
    <source>
        <dbReference type="EMBL" id="SUV46082.1"/>
    </source>
</evidence>
<name>A0A380ZIG3_BARDO</name>
<dbReference type="STRING" id="33044.GCA_900005695_00883"/>
<organism evidence="1 2">
    <name type="scientific">Bartonella doshiae</name>
    <dbReference type="NCBI Taxonomy" id="33044"/>
    <lineage>
        <taxon>Bacteria</taxon>
        <taxon>Pseudomonadati</taxon>
        <taxon>Pseudomonadota</taxon>
        <taxon>Alphaproteobacteria</taxon>
        <taxon>Hyphomicrobiales</taxon>
        <taxon>Bartonellaceae</taxon>
        <taxon>Bartonella</taxon>
    </lineage>
</organism>